<keyword evidence="2" id="KW-1185">Reference proteome</keyword>
<sequence>MNSGAEGQNRTVDTSLFRAVLCQLSYLGTDVTALTLAEAKGLLDFIPVRLFRTGRILPR</sequence>
<proteinExistence type="predicted"/>
<dbReference type="EMBL" id="LN885086">
    <property type="protein sequence ID" value="CUQ68035.1"/>
    <property type="molecule type" value="Genomic_DNA"/>
</dbReference>
<dbReference type="Proteomes" id="UP000066284">
    <property type="component" value="Chromosome 1"/>
</dbReference>
<dbReference type="AntiFam" id="ANF00012">
    <property type="entry name" value="tRNA translation"/>
</dbReference>
<dbReference type="AlphaFoldDB" id="A0A0S4KUD3"/>
<organism evidence="1 2">
    <name type="scientific">Candidatus Nitrospira inopinata</name>
    <dbReference type="NCBI Taxonomy" id="1715989"/>
    <lineage>
        <taxon>Bacteria</taxon>
        <taxon>Pseudomonadati</taxon>
        <taxon>Nitrospirota</taxon>
        <taxon>Nitrospiria</taxon>
        <taxon>Nitrospirales</taxon>
        <taxon>Nitrospiraceae</taxon>
        <taxon>Nitrospira</taxon>
    </lineage>
</organism>
<name>A0A0S4KUD3_9BACT</name>
<dbReference type="KEGG" id="nio:NITINOP_3063"/>
<protein>
    <submittedName>
        <fullName evidence="1">Uncharacterized protein</fullName>
    </submittedName>
</protein>
<reference evidence="2" key="1">
    <citation type="submission" date="2015-09" db="EMBL/GenBank/DDBJ databases">
        <authorList>
            <person name="Daims H."/>
        </authorList>
    </citation>
    <scope>NUCLEOTIDE SEQUENCE [LARGE SCALE GENOMIC DNA]</scope>
</reference>
<dbReference type="STRING" id="1715989.NITINOP_3063"/>
<accession>A0A0S4KUD3</accession>
<gene>
    <name evidence="1" type="ORF">NITINOP_3063</name>
</gene>
<evidence type="ECO:0000313" key="1">
    <source>
        <dbReference type="EMBL" id="CUQ68035.1"/>
    </source>
</evidence>
<evidence type="ECO:0000313" key="2">
    <source>
        <dbReference type="Proteomes" id="UP000066284"/>
    </source>
</evidence>